<evidence type="ECO:0000313" key="2">
    <source>
        <dbReference type="Proteomes" id="UP000078240"/>
    </source>
</evidence>
<gene>
    <name evidence="1" type="ORF">VFPBJ_11306</name>
</gene>
<protein>
    <submittedName>
        <fullName evidence="1">Uncharacterized protein</fullName>
    </submittedName>
</protein>
<dbReference type="Proteomes" id="UP000078240">
    <property type="component" value="Unassembled WGS sequence"/>
</dbReference>
<organism evidence="1 2">
    <name type="scientific">Purpureocillium lilacinum</name>
    <name type="common">Paecilomyces lilacinus</name>
    <dbReference type="NCBI Taxonomy" id="33203"/>
    <lineage>
        <taxon>Eukaryota</taxon>
        <taxon>Fungi</taxon>
        <taxon>Dikarya</taxon>
        <taxon>Ascomycota</taxon>
        <taxon>Pezizomycotina</taxon>
        <taxon>Sordariomycetes</taxon>
        <taxon>Hypocreomycetidae</taxon>
        <taxon>Hypocreales</taxon>
        <taxon>Ophiocordycipitaceae</taxon>
        <taxon>Purpureocillium</taxon>
    </lineage>
</organism>
<dbReference type="EMBL" id="LSBH01000019">
    <property type="protein sequence ID" value="OAQ63794.1"/>
    <property type="molecule type" value="Genomic_DNA"/>
</dbReference>
<name>A0A179FE45_PURLI</name>
<proteinExistence type="predicted"/>
<comment type="caution">
    <text evidence="1">The sequence shown here is derived from an EMBL/GenBank/DDBJ whole genome shotgun (WGS) entry which is preliminary data.</text>
</comment>
<sequence length="74" mass="8116">MSTAGYSVTILNRSGETQSYILLRGSNVLAKIIDVPSPHGSAKTSQIPPSRTTSVREIMRSERRSTLVSRLLSR</sequence>
<accession>A0A179FE45</accession>
<reference evidence="1 2" key="1">
    <citation type="submission" date="2016-01" db="EMBL/GenBank/DDBJ databases">
        <title>Biosynthesis of antibiotic leucinostatins and their inhibition on Phytophthora in bio-control Purpureocillium lilacinum.</title>
        <authorList>
            <person name="Wang G."/>
            <person name="Liu Z."/>
            <person name="Lin R."/>
            <person name="Li E."/>
            <person name="Mao Z."/>
            <person name="Ling J."/>
            <person name="Yin W."/>
            <person name="Xie B."/>
        </authorList>
    </citation>
    <scope>NUCLEOTIDE SEQUENCE [LARGE SCALE GENOMIC DNA]</scope>
    <source>
        <strain evidence="1">PLBJ-1</strain>
    </source>
</reference>
<evidence type="ECO:0000313" key="1">
    <source>
        <dbReference type="EMBL" id="OAQ63794.1"/>
    </source>
</evidence>
<dbReference type="AlphaFoldDB" id="A0A179FE45"/>